<dbReference type="Proteomes" id="UP000631300">
    <property type="component" value="Unassembled WGS sequence"/>
</dbReference>
<accession>A0A918JKZ5</accession>
<dbReference type="Pfam" id="PF10978">
    <property type="entry name" value="DUF2785"/>
    <property type="match status" value="1"/>
</dbReference>
<reference evidence="2" key="2">
    <citation type="submission" date="2020-09" db="EMBL/GenBank/DDBJ databases">
        <authorList>
            <person name="Sun Q."/>
            <person name="Kim S."/>
        </authorList>
    </citation>
    <scope>NUCLEOTIDE SEQUENCE</scope>
    <source>
        <strain evidence="2">KCTC 22164</strain>
    </source>
</reference>
<dbReference type="RefSeq" id="WP_189406286.1">
    <property type="nucleotide sequence ID" value="NZ_BMXP01000004.1"/>
</dbReference>
<evidence type="ECO:0000313" key="3">
    <source>
        <dbReference type="Proteomes" id="UP000631300"/>
    </source>
</evidence>
<name>A0A918JKZ5_9ALTE</name>
<feature type="chain" id="PRO_5036696196" description="DUF2785 domain-containing protein" evidence="1">
    <location>
        <begin position="26"/>
        <end position="306"/>
    </location>
</feature>
<comment type="caution">
    <text evidence="2">The sequence shown here is derived from an EMBL/GenBank/DDBJ whole genome shotgun (WGS) entry which is preliminary data.</text>
</comment>
<evidence type="ECO:0000313" key="2">
    <source>
        <dbReference type="EMBL" id="GGW87236.1"/>
    </source>
</evidence>
<dbReference type="InterPro" id="IPR021247">
    <property type="entry name" value="DUF2785"/>
</dbReference>
<proteinExistence type="predicted"/>
<keyword evidence="1" id="KW-0732">Signal</keyword>
<dbReference type="AlphaFoldDB" id="A0A918JKZ5"/>
<evidence type="ECO:0000256" key="1">
    <source>
        <dbReference type="SAM" id="SignalP"/>
    </source>
</evidence>
<keyword evidence="3" id="KW-1185">Reference proteome</keyword>
<feature type="signal peptide" evidence="1">
    <location>
        <begin position="1"/>
        <end position="25"/>
    </location>
</feature>
<protein>
    <recommendedName>
        <fullName evidence="4">DUF2785 domain-containing protein</fullName>
    </recommendedName>
</protein>
<sequence>MTCLKATQLATMLLLSMLFSLPTEASVDLNKCTSAQWPLEKLQKLKTDPSDSIDKQALALQLRHCLASPEPDIRDELAYGLLSQWMRDTQLTETTRQRLFSELVNDIAVNTPSDKNVYLPFAVLTLSEVVRTDRINSFLSDEQREMAIHTVAKHLNTLSDYRGFSEDVGWRHAVAHSADVYLQMALNPAVSNRQLKAMAESVSGQINPSQHHFYHYGEPQRLARATAYLMLRETIPVTFWQSWLAEIASPSPFASWQDVYRSDRGLAKRHNTRAFLLELSAMIAGSNHTRLQKINRFLSEFLKHTA</sequence>
<organism evidence="2 3">
    <name type="scientific">Alteromonas halophila</name>
    <dbReference type="NCBI Taxonomy" id="516698"/>
    <lineage>
        <taxon>Bacteria</taxon>
        <taxon>Pseudomonadati</taxon>
        <taxon>Pseudomonadota</taxon>
        <taxon>Gammaproteobacteria</taxon>
        <taxon>Alteromonadales</taxon>
        <taxon>Alteromonadaceae</taxon>
        <taxon>Alteromonas/Salinimonas group</taxon>
        <taxon>Alteromonas</taxon>
    </lineage>
</organism>
<dbReference type="EMBL" id="BMXP01000004">
    <property type="protein sequence ID" value="GGW87236.1"/>
    <property type="molecule type" value="Genomic_DNA"/>
</dbReference>
<evidence type="ECO:0008006" key="4">
    <source>
        <dbReference type="Google" id="ProtNLM"/>
    </source>
</evidence>
<reference evidence="2" key="1">
    <citation type="journal article" date="2014" name="Int. J. Syst. Evol. Microbiol.">
        <title>Complete genome sequence of Corynebacterium casei LMG S-19264T (=DSM 44701T), isolated from a smear-ripened cheese.</title>
        <authorList>
            <consortium name="US DOE Joint Genome Institute (JGI-PGF)"/>
            <person name="Walter F."/>
            <person name="Albersmeier A."/>
            <person name="Kalinowski J."/>
            <person name="Ruckert C."/>
        </authorList>
    </citation>
    <scope>NUCLEOTIDE SEQUENCE</scope>
    <source>
        <strain evidence="2">KCTC 22164</strain>
    </source>
</reference>
<gene>
    <name evidence="2" type="ORF">GCM10007391_21390</name>
</gene>